<dbReference type="InterPro" id="IPR050390">
    <property type="entry name" value="C5-Methyltransferase"/>
</dbReference>
<dbReference type="EMBL" id="OC973613">
    <property type="protein sequence ID" value="CAD7668493.1"/>
    <property type="molecule type" value="Genomic_DNA"/>
</dbReference>
<dbReference type="PANTHER" id="PTHR23068">
    <property type="entry name" value="DNA CYTOSINE-5- -METHYLTRANSFERASE 3-RELATED"/>
    <property type="match status" value="1"/>
</dbReference>
<dbReference type="SUPFAM" id="SSF53335">
    <property type="entry name" value="S-adenosyl-L-methionine-dependent methyltransferases"/>
    <property type="match status" value="1"/>
</dbReference>
<dbReference type="OrthoDB" id="6499322at2759"/>
<dbReference type="AlphaFoldDB" id="A0A7R9MUN9"/>
<gene>
    <name evidence="1" type="ORF">ONB1V03_LOCUS23362</name>
</gene>
<sequence length="114" mass="12809">KIALEKLGLKVDAYYSSESNTNAIEISKNHNKNSVVFVDSIENLTLEKIVAMGPIDLVLGSSPPEYSSNASIRKSLIENKGSGHYFLYFNHILHLIRLTNKSRHIFFLCENSNP</sequence>
<name>A0A7R9MUN9_9ACAR</name>
<evidence type="ECO:0000313" key="2">
    <source>
        <dbReference type="Proteomes" id="UP000728032"/>
    </source>
</evidence>
<dbReference type="Proteomes" id="UP000728032">
    <property type="component" value="Unassembled WGS sequence"/>
</dbReference>
<reference evidence="1" key="1">
    <citation type="submission" date="2020-11" db="EMBL/GenBank/DDBJ databases">
        <authorList>
            <person name="Tran Van P."/>
        </authorList>
    </citation>
    <scope>NUCLEOTIDE SEQUENCE</scope>
</reference>
<protein>
    <submittedName>
        <fullName evidence="1">Uncharacterized protein</fullName>
    </submittedName>
</protein>
<accession>A0A7R9MUN9</accession>
<dbReference type="Gene3D" id="3.40.50.150">
    <property type="entry name" value="Vaccinia Virus protein VP39"/>
    <property type="match status" value="1"/>
</dbReference>
<dbReference type="EMBL" id="CAJPVJ010058788">
    <property type="protein sequence ID" value="CAG2183942.1"/>
    <property type="molecule type" value="Genomic_DNA"/>
</dbReference>
<feature type="non-terminal residue" evidence="1">
    <location>
        <position position="1"/>
    </location>
</feature>
<dbReference type="PANTHER" id="PTHR23068:SF25">
    <property type="entry name" value="DNA (CYTOSINE-5)-METHYLTRANSFERASE DRM2"/>
    <property type="match status" value="1"/>
</dbReference>
<dbReference type="GO" id="GO:0005634">
    <property type="term" value="C:nucleus"/>
    <property type="evidence" value="ECO:0007669"/>
    <property type="project" value="TreeGrafter"/>
</dbReference>
<evidence type="ECO:0000313" key="1">
    <source>
        <dbReference type="EMBL" id="CAD7668493.1"/>
    </source>
</evidence>
<organism evidence="1">
    <name type="scientific">Oppiella nova</name>
    <dbReference type="NCBI Taxonomy" id="334625"/>
    <lineage>
        <taxon>Eukaryota</taxon>
        <taxon>Metazoa</taxon>
        <taxon>Ecdysozoa</taxon>
        <taxon>Arthropoda</taxon>
        <taxon>Chelicerata</taxon>
        <taxon>Arachnida</taxon>
        <taxon>Acari</taxon>
        <taxon>Acariformes</taxon>
        <taxon>Sarcoptiformes</taxon>
        <taxon>Oribatida</taxon>
        <taxon>Brachypylina</taxon>
        <taxon>Oppioidea</taxon>
        <taxon>Oppiidae</taxon>
        <taxon>Oppiella</taxon>
    </lineage>
</organism>
<keyword evidence="2" id="KW-1185">Reference proteome</keyword>
<feature type="non-terminal residue" evidence="1">
    <location>
        <position position="114"/>
    </location>
</feature>
<dbReference type="InterPro" id="IPR029063">
    <property type="entry name" value="SAM-dependent_MTases_sf"/>
</dbReference>
<proteinExistence type="predicted"/>